<proteinExistence type="predicted"/>
<dbReference type="AlphaFoldDB" id="A0A382GH05"/>
<protein>
    <submittedName>
        <fullName evidence="1">Uncharacterized protein</fullName>
    </submittedName>
</protein>
<organism evidence="1">
    <name type="scientific">marine metagenome</name>
    <dbReference type="NCBI Taxonomy" id="408172"/>
    <lineage>
        <taxon>unclassified sequences</taxon>
        <taxon>metagenomes</taxon>
        <taxon>ecological metagenomes</taxon>
    </lineage>
</organism>
<name>A0A382GH05_9ZZZZ</name>
<reference evidence="1" key="1">
    <citation type="submission" date="2018-05" db="EMBL/GenBank/DDBJ databases">
        <authorList>
            <person name="Lanie J.A."/>
            <person name="Ng W.-L."/>
            <person name="Kazmierczak K.M."/>
            <person name="Andrzejewski T.M."/>
            <person name="Davidsen T.M."/>
            <person name="Wayne K.J."/>
            <person name="Tettelin H."/>
            <person name="Glass J.I."/>
            <person name="Rusch D."/>
            <person name="Podicherti R."/>
            <person name="Tsui H.-C.T."/>
            <person name="Winkler M.E."/>
        </authorList>
    </citation>
    <scope>NUCLEOTIDE SEQUENCE</scope>
</reference>
<evidence type="ECO:0000313" key="1">
    <source>
        <dbReference type="EMBL" id="SVB73984.1"/>
    </source>
</evidence>
<accession>A0A382GH05</accession>
<sequence>SLVSLTWLETSGSGNLIGSLPITTEAEYT</sequence>
<gene>
    <name evidence="1" type="ORF">METZ01_LOCUS226838</name>
</gene>
<dbReference type="EMBL" id="UINC01055285">
    <property type="protein sequence ID" value="SVB73984.1"/>
    <property type="molecule type" value="Genomic_DNA"/>
</dbReference>
<feature type="non-terminal residue" evidence="1">
    <location>
        <position position="1"/>
    </location>
</feature>